<dbReference type="EMBL" id="JACHJQ010000001">
    <property type="protein sequence ID" value="MBB4904020.1"/>
    <property type="molecule type" value="Genomic_DNA"/>
</dbReference>
<evidence type="ECO:0000313" key="3">
    <source>
        <dbReference type="EMBL" id="MBB4904020.1"/>
    </source>
</evidence>
<sequence>MKANLRPELLQMHNQPFLHELVTAVAAPASVLSAPDGQVRRDGAQGWIVADVRHLAELTVVVDDRQPVALGHRQEDPATLRFVSAARHLGDELTEPTVRVERLRRTAPDTLRETITLVNDSRREVTTTVSVRLAADLAPILAFRGGERPALVAPTGAVEWAVGGRVTVATTDRAPDHVELADHARLDWHLTLPARTRVTWTVTLTAASASDDAVFTAPRAGALTAALTSADANLTAVFRTGLDDLRHLLLADATAPDDLFAAAGAPWYLTLFGRDSLWTARFALPFGTDLAMGTLRTLARRQGTKHDPVTEEEPGKIAHEIRRVPSGVDSAVGLPPVYYGTIDATPLWISLLHDAWRWGADVTDLLGPLRRALDWVLSHDDFLAYQDSTGTGLANQGWKDSPDSIQDSAGNIAAAPVALSEAQAYAHRAALDAATLLDTFGQPGAAEARAWAADLNTRFRAKFWVRDAGGPFPALALDAHGAPVDALASNMGHLLDSGLLTEEESALVAARLGSERLDSGSGLRTFDGTHPFFNPVGYHTGSVWPHDTAIAVDGLARTGHAAVAAALATGVVRAGARFAHRLPELYGGWAEEDGPLLDYPSTCRPQAWSAASALVFVRAALGLSPDAANGTVEVRPSQAFAAWFPLTVDGVEVAGRRLRITVDEAGTASVATVS</sequence>
<name>A0A7W7VBH0_9PSEU</name>
<feature type="domain" description="Mannosylglycerate hydrolase MGH1-like glycoside hydrolase" evidence="2">
    <location>
        <begin position="417"/>
        <end position="576"/>
    </location>
</feature>
<keyword evidence="4" id="KW-1185">Reference proteome</keyword>
<evidence type="ECO:0000313" key="4">
    <source>
        <dbReference type="Proteomes" id="UP000520767"/>
    </source>
</evidence>
<evidence type="ECO:0000259" key="1">
    <source>
        <dbReference type="Pfam" id="PF14742"/>
    </source>
</evidence>
<dbReference type="InterPro" id="IPR008928">
    <property type="entry name" value="6-hairpin_glycosidase_sf"/>
</dbReference>
<feature type="domain" description="Putative glycogen debranching enzyme N-terminal" evidence="1">
    <location>
        <begin position="29"/>
        <end position="202"/>
    </location>
</feature>
<reference evidence="3 4" key="1">
    <citation type="submission" date="2020-08" db="EMBL/GenBank/DDBJ databases">
        <title>Genomic Encyclopedia of Type Strains, Phase III (KMG-III): the genomes of soil and plant-associated and newly described type strains.</title>
        <authorList>
            <person name="Whitman W."/>
        </authorList>
    </citation>
    <scope>NUCLEOTIDE SEQUENCE [LARGE SCALE GENOMIC DNA]</scope>
    <source>
        <strain evidence="3 4">CECT 8960</strain>
    </source>
</reference>
<dbReference type="Gene3D" id="1.50.10.10">
    <property type="match status" value="1"/>
</dbReference>
<proteinExistence type="predicted"/>
<dbReference type="SUPFAM" id="SSF48208">
    <property type="entry name" value="Six-hairpin glycosidases"/>
    <property type="match status" value="1"/>
</dbReference>
<dbReference type="InterPro" id="IPR032856">
    <property type="entry name" value="GDE_N_bis"/>
</dbReference>
<dbReference type="Pfam" id="PF14742">
    <property type="entry name" value="GDE_N_bis"/>
    <property type="match status" value="1"/>
</dbReference>
<dbReference type="InterPro" id="IPR054491">
    <property type="entry name" value="MGH1-like_GH"/>
</dbReference>
<comment type="caution">
    <text evidence="3">The sequence shown here is derived from an EMBL/GenBank/DDBJ whole genome shotgun (WGS) entry which is preliminary data.</text>
</comment>
<dbReference type="Proteomes" id="UP000520767">
    <property type="component" value="Unassembled WGS sequence"/>
</dbReference>
<dbReference type="Pfam" id="PF22422">
    <property type="entry name" value="MGH1-like_GH"/>
    <property type="match status" value="1"/>
</dbReference>
<dbReference type="AlphaFoldDB" id="A0A7W7VBH0"/>
<evidence type="ECO:0000259" key="2">
    <source>
        <dbReference type="Pfam" id="PF22422"/>
    </source>
</evidence>
<accession>A0A7W7VBH0</accession>
<dbReference type="GO" id="GO:0005975">
    <property type="term" value="P:carbohydrate metabolic process"/>
    <property type="evidence" value="ECO:0007669"/>
    <property type="project" value="InterPro"/>
</dbReference>
<organism evidence="3 4">
    <name type="scientific">Actinophytocola algeriensis</name>
    <dbReference type="NCBI Taxonomy" id="1768010"/>
    <lineage>
        <taxon>Bacteria</taxon>
        <taxon>Bacillati</taxon>
        <taxon>Actinomycetota</taxon>
        <taxon>Actinomycetes</taxon>
        <taxon>Pseudonocardiales</taxon>
        <taxon>Pseudonocardiaceae</taxon>
    </lineage>
</organism>
<dbReference type="InterPro" id="IPR012341">
    <property type="entry name" value="6hp_glycosidase-like_sf"/>
</dbReference>
<dbReference type="RefSeq" id="WP_184808329.1">
    <property type="nucleotide sequence ID" value="NZ_JACHJQ010000001.1"/>
</dbReference>
<gene>
    <name evidence="3" type="ORF">FHR82_000230</name>
</gene>
<protein>
    <submittedName>
        <fullName evidence="3">Glycogen debranching enzyme</fullName>
    </submittedName>
</protein>